<dbReference type="Gene3D" id="3.40.50.150">
    <property type="entry name" value="Vaccinia Virus protein VP39"/>
    <property type="match status" value="1"/>
</dbReference>
<feature type="domain" description="TRAM" evidence="6">
    <location>
        <begin position="6"/>
        <end position="68"/>
    </location>
</feature>
<feature type="binding site" evidence="4">
    <location>
        <position position="362"/>
    </location>
    <ligand>
        <name>S-adenosyl-L-methionine</name>
        <dbReference type="ChEBI" id="CHEBI:59789"/>
    </ligand>
</feature>
<keyword evidence="3 4" id="KW-0949">S-adenosyl-L-methionine</keyword>
<dbReference type="NCBIfam" id="TIGR00479">
    <property type="entry name" value="rumA"/>
    <property type="match status" value="1"/>
</dbReference>
<dbReference type="PROSITE" id="PS51687">
    <property type="entry name" value="SAM_MT_RNA_M5U"/>
    <property type="match status" value="1"/>
</dbReference>
<dbReference type="EMBL" id="CP060139">
    <property type="protein sequence ID" value="QNR23728.1"/>
    <property type="molecule type" value="Genomic_DNA"/>
</dbReference>
<dbReference type="Pfam" id="PF05958">
    <property type="entry name" value="tRNA_U5-meth_tr"/>
    <property type="match status" value="1"/>
</dbReference>
<dbReference type="InterPro" id="IPR012340">
    <property type="entry name" value="NA-bd_OB-fold"/>
</dbReference>
<dbReference type="InterPro" id="IPR010280">
    <property type="entry name" value="U5_MeTrfase_fam"/>
</dbReference>
<dbReference type="InterPro" id="IPR029063">
    <property type="entry name" value="SAM-dependent_MTases_sf"/>
</dbReference>
<dbReference type="PANTHER" id="PTHR11061:SF30">
    <property type="entry name" value="TRNA (URACIL(54)-C(5))-METHYLTRANSFERASE"/>
    <property type="match status" value="1"/>
</dbReference>
<dbReference type="Proteomes" id="UP000516305">
    <property type="component" value="Chromosome"/>
</dbReference>
<dbReference type="EC" id="2.1.1.190" evidence="7"/>
<evidence type="ECO:0000313" key="8">
    <source>
        <dbReference type="Proteomes" id="UP000516305"/>
    </source>
</evidence>
<evidence type="ECO:0000259" key="6">
    <source>
        <dbReference type="PROSITE" id="PS50926"/>
    </source>
</evidence>
<feature type="binding site" evidence="4">
    <location>
        <position position="307"/>
    </location>
    <ligand>
        <name>S-adenosyl-L-methionine</name>
        <dbReference type="ChEBI" id="CHEBI:59789"/>
    </ligand>
</feature>
<dbReference type="GO" id="GO:0006396">
    <property type="term" value="P:RNA processing"/>
    <property type="evidence" value="ECO:0007669"/>
    <property type="project" value="InterPro"/>
</dbReference>
<name>A0A7H0VDD0_9FLAO</name>
<dbReference type="GO" id="GO:0032259">
    <property type="term" value="P:methylation"/>
    <property type="evidence" value="ECO:0007669"/>
    <property type="project" value="UniProtKB-KW"/>
</dbReference>
<sequence>MAGKKLYHRGQICNLEIKDLAFEGKGIAKVETPEGQYIVFVPNTIPGQIVECRMVKVQRSYAEAKLIRIIEHSELEVEQNFASIPGAPYINLPIEKQRGYKEKTTIELFRRIGKIEGAEKLFDEYIESPRLLHYRNKMEYSFSAVYVEPNQDTFLDGFGLGFKKRGQWLAVENLLGDSGMFDAQFEDFLPKLSAWLQERDHTAWHPKKHTGFCRMLAVRKSFAQDQLLINFVSSSAELEQFDLEAFKQLFSEEFGARLGGLIHTINDDVGDRPNASDGERHLLLGKENVEEQIHGLRFEISVESFFQTNPASAELLYQKALDYVQEDKADSKPVILDLFAGTGTITQLLAKAVPTAEVIGVEIIPEAVEDAKRSAKANGLEKLKFFAADVGKFLLEHPQYQNRIHTLTLDPPRAGIAPKTLRKVIRLGAERIVYISCNPATQARDMQTLAEFGYSLKKFSLVDQFPHTAHIESVALFEKISH</sequence>
<feature type="active site" description="Nucleophile" evidence="4">
    <location>
        <position position="437"/>
    </location>
</feature>
<dbReference type="SUPFAM" id="SSF53335">
    <property type="entry name" value="S-adenosyl-L-methionine-dependent methyltransferases"/>
    <property type="match status" value="1"/>
</dbReference>
<dbReference type="InterPro" id="IPR030390">
    <property type="entry name" value="MeTrfase_TrmA_AS"/>
</dbReference>
<dbReference type="PROSITE" id="PS50926">
    <property type="entry name" value="TRAM"/>
    <property type="match status" value="1"/>
</dbReference>
<evidence type="ECO:0000256" key="5">
    <source>
        <dbReference type="PROSITE-ProRule" id="PRU10015"/>
    </source>
</evidence>
<dbReference type="Gene3D" id="2.40.50.1070">
    <property type="match status" value="1"/>
</dbReference>
<dbReference type="PROSITE" id="PS01230">
    <property type="entry name" value="TRMA_1"/>
    <property type="match status" value="1"/>
</dbReference>
<dbReference type="KEGG" id="chyd:H4K34_15310"/>
<dbReference type="SUPFAM" id="SSF50249">
    <property type="entry name" value="Nucleic acid-binding proteins"/>
    <property type="match status" value="1"/>
</dbReference>
<reference evidence="7 8" key="1">
    <citation type="submission" date="2020-08" db="EMBL/GenBank/DDBJ databases">
        <title>Croceimicrobium hydrocarbonivorans gen. nov., sp. nov., a novel marine bacterium isolated from a bacterial consortium that degrades polyethylene terephthalate.</title>
        <authorList>
            <person name="Liu R."/>
        </authorList>
    </citation>
    <scope>NUCLEOTIDE SEQUENCE [LARGE SCALE GENOMIC DNA]</scope>
    <source>
        <strain evidence="7 8">A20-9</strain>
    </source>
</reference>
<dbReference type="CDD" id="cd02440">
    <property type="entry name" value="AdoMet_MTases"/>
    <property type="match status" value="1"/>
</dbReference>
<evidence type="ECO:0000256" key="1">
    <source>
        <dbReference type="ARBA" id="ARBA00022603"/>
    </source>
</evidence>
<evidence type="ECO:0000313" key="7">
    <source>
        <dbReference type="EMBL" id="QNR23728.1"/>
    </source>
</evidence>
<feature type="active site" evidence="5">
    <location>
        <position position="437"/>
    </location>
</feature>
<dbReference type="Gene3D" id="2.40.50.140">
    <property type="entry name" value="Nucleic acid-binding proteins"/>
    <property type="match status" value="1"/>
</dbReference>
<keyword evidence="8" id="KW-1185">Reference proteome</keyword>
<keyword evidence="2 4" id="KW-0808">Transferase</keyword>
<evidence type="ECO:0000256" key="4">
    <source>
        <dbReference type="PROSITE-ProRule" id="PRU01024"/>
    </source>
</evidence>
<dbReference type="GO" id="GO:0009451">
    <property type="term" value="P:RNA modification"/>
    <property type="evidence" value="ECO:0007669"/>
    <property type="project" value="UniProtKB-ARBA"/>
</dbReference>
<evidence type="ECO:0000256" key="3">
    <source>
        <dbReference type="ARBA" id="ARBA00022691"/>
    </source>
</evidence>
<feature type="binding site" evidence="4">
    <location>
        <position position="410"/>
    </location>
    <ligand>
        <name>S-adenosyl-L-methionine</name>
        <dbReference type="ChEBI" id="CHEBI:59789"/>
    </ligand>
</feature>
<dbReference type="PANTHER" id="PTHR11061">
    <property type="entry name" value="RNA M5U METHYLTRANSFERASE"/>
    <property type="match status" value="1"/>
</dbReference>
<dbReference type="GO" id="GO:0008757">
    <property type="term" value="F:S-adenosylmethionine-dependent methyltransferase activity"/>
    <property type="evidence" value="ECO:0007669"/>
    <property type="project" value="UniProtKB-ARBA"/>
</dbReference>
<dbReference type="RefSeq" id="WP_210758263.1">
    <property type="nucleotide sequence ID" value="NZ_CP060139.1"/>
</dbReference>
<comment type="similarity">
    <text evidence="4">Belongs to the class I-like SAM-binding methyltransferase superfamily. RNA M5U methyltransferase family.</text>
</comment>
<proteinExistence type="inferred from homology"/>
<gene>
    <name evidence="7" type="primary">rlmD</name>
    <name evidence="7" type="ORF">H4K34_15310</name>
</gene>
<feature type="binding site" evidence="4">
    <location>
        <position position="339"/>
    </location>
    <ligand>
        <name>S-adenosyl-L-methionine</name>
        <dbReference type="ChEBI" id="CHEBI:59789"/>
    </ligand>
</feature>
<dbReference type="Pfam" id="PF01938">
    <property type="entry name" value="TRAM"/>
    <property type="match status" value="1"/>
</dbReference>
<dbReference type="GO" id="GO:0008173">
    <property type="term" value="F:RNA methyltransferase activity"/>
    <property type="evidence" value="ECO:0007669"/>
    <property type="project" value="InterPro"/>
</dbReference>
<dbReference type="AlphaFoldDB" id="A0A7H0VDD0"/>
<organism evidence="7 8">
    <name type="scientific">Croceimicrobium hydrocarbonivorans</name>
    <dbReference type="NCBI Taxonomy" id="2761580"/>
    <lineage>
        <taxon>Bacteria</taxon>
        <taxon>Pseudomonadati</taxon>
        <taxon>Bacteroidota</taxon>
        <taxon>Flavobacteriia</taxon>
        <taxon>Flavobacteriales</taxon>
        <taxon>Owenweeksiaceae</taxon>
        <taxon>Croceimicrobium</taxon>
    </lineage>
</organism>
<keyword evidence="1 4" id="KW-0489">Methyltransferase</keyword>
<accession>A0A7H0VDD0</accession>
<evidence type="ECO:0000256" key="2">
    <source>
        <dbReference type="ARBA" id="ARBA00022679"/>
    </source>
</evidence>
<dbReference type="InterPro" id="IPR030391">
    <property type="entry name" value="MeTrfase_TrmA_CS"/>
</dbReference>
<dbReference type="InterPro" id="IPR002792">
    <property type="entry name" value="TRAM_dom"/>
</dbReference>
<dbReference type="PROSITE" id="PS01231">
    <property type="entry name" value="TRMA_2"/>
    <property type="match status" value="1"/>
</dbReference>
<protein>
    <submittedName>
        <fullName evidence="7">23S rRNA (Uracil(1939)-C(5))-methyltransferase RlmD</fullName>
        <ecNumber evidence="7">2.1.1.190</ecNumber>
    </submittedName>
</protein>